<sequence>MLKSYTALRRQREEFRQRLVNLIINKDDDQPIDIDEIPSAKKGKCYVLALVPRRLMVWEETLAKSLEDVREDFMSAMKKSIIDFVLQDPSFVKSLSEGESASRKELKEIGNSFRPCFDTGKLKMERNLNVINPCLSVLLDLWYTKYR</sequence>
<accession>A0AAV8YM56</accession>
<organism evidence="1 2">
    <name type="scientific">Aromia moschata</name>
    <dbReference type="NCBI Taxonomy" id="1265417"/>
    <lineage>
        <taxon>Eukaryota</taxon>
        <taxon>Metazoa</taxon>
        <taxon>Ecdysozoa</taxon>
        <taxon>Arthropoda</taxon>
        <taxon>Hexapoda</taxon>
        <taxon>Insecta</taxon>
        <taxon>Pterygota</taxon>
        <taxon>Neoptera</taxon>
        <taxon>Endopterygota</taxon>
        <taxon>Coleoptera</taxon>
        <taxon>Polyphaga</taxon>
        <taxon>Cucujiformia</taxon>
        <taxon>Chrysomeloidea</taxon>
        <taxon>Cerambycidae</taxon>
        <taxon>Cerambycinae</taxon>
        <taxon>Callichromatini</taxon>
        <taxon>Aromia</taxon>
    </lineage>
</organism>
<name>A0AAV8YM56_9CUCU</name>
<comment type="caution">
    <text evidence="1">The sequence shown here is derived from an EMBL/GenBank/DDBJ whole genome shotgun (WGS) entry which is preliminary data.</text>
</comment>
<proteinExistence type="predicted"/>
<protein>
    <submittedName>
        <fullName evidence="1">Uncharacterized protein</fullName>
    </submittedName>
</protein>
<evidence type="ECO:0000313" key="1">
    <source>
        <dbReference type="EMBL" id="KAJ8952274.1"/>
    </source>
</evidence>
<reference evidence="1" key="1">
    <citation type="journal article" date="2023" name="Insect Mol. Biol.">
        <title>Genome sequencing provides insights into the evolution of gene families encoding plant cell wall-degrading enzymes in longhorned beetles.</title>
        <authorList>
            <person name="Shin N.R."/>
            <person name="Okamura Y."/>
            <person name="Kirsch R."/>
            <person name="Pauchet Y."/>
        </authorList>
    </citation>
    <scope>NUCLEOTIDE SEQUENCE</scope>
    <source>
        <strain evidence="1">AMC_N1</strain>
    </source>
</reference>
<evidence type="ECO:0000313" key="2">
    <source>
        <dbReference type="Proteomes" id="UP001162162"/>
    </source>
</evidence>
<dbReference type="AlphaFoldDB" id="A0AAV8YM56"/>
<keyword evidence="2" id="KW-1185">Reference proteome</keyword>
<dbReference type="Proteomes" id="UP001162162">
    <property type="component" value="Unassembled WGS sequence"/>
</dbReference>
<dbReference type="EMBL" id="JAPWTK010000071">
    <property type="protein sequence ID" value="KAJ8952274.1"/>
    <property type="molecule type" value="Genomic_DNA"/>
</dbReference>
<gene>
    <name evidence="1" type="ORF">NQ318_007441</name>
</gene>